<dbReference type="InterPro" id="IPR011611">
    <property type="entry name" value="PfkB_dom"/>
</dbReference>
<comment type="similarity">
    <text evidence="1">Belongs to the carbohydrate kinase PfkB family.</text>
</comment>
<accession>U3P9I4</accession>
<keyword evidence="3" id="KW-0418">Kinase</keyword>
<dbReference type="PANTHER" id="PTHR43320:SF2">
    <property type="entry name" value="2-DEHYDRO-3-DEOXYGLUCONOKINASE_2-DEHYDRO-3-DEOXYGALACTONOKINASE"/>
    <property type="match status" value="1"/>
</dbReference>
<proteinExistence type="inferred from homology"/>
<evidence type="ECO:0000259" key="4">
    <source>
        <dbReference type="Pfam" id="PF00294"/>
    </source>
</evidence>
<dbReference type="SUPFAM" id="SSF53613">
    <property type="entry name" value="Ribokinase-like"/>
    <property type="match status" value="1"/>
</dbReference>
<dbReference type="eggNOG" id="COG0524">
    <property type="taxonomic scope" value="Bacteria"/>
</dbReference>
<dbReference type="CDD" id="cd01166">
    <property type="entry name" value="KdgK"/>
    <property type="match status" value="1"/>
</dbReference>
<reference evidence="5 6" key="1">
    <citation type="journal article" date="2013" name="Genome Announc.">
        <title>Complete Genome Sequence of Leifsonia xyli subsp. cynodontis Strain DSM46306, a Gram-Positive Bacterial Pathogen of Grasses.</title>
        <authorList>
            <person name="Monteiro-Vitorello C.B."/>
            <person name="Zerillo M.M."/>
            <person name="Van Sluys M.A."/>
            <person name="Camargo L.E."/>
            <person name="Kitajima J.P."/>
        </authorList>
    </citation>
    <scope>NUCLEOTIDE SEQUENCE [LARGE SCALE GENOMIC DNA]</scope>
    <source>
        <strain evidence="5 6">DSM 46306</strain>
    </source>
</reference>
<dbReference type="Gene3D" id="3.40.1190.20">
    <property type="match status" value="1"/>
</dbReference>
<dbReference type="Pfam" id="PF00294">
    <property type="entry name" value="PfkB"/>
    <property type="match status" value="1"/>
</dbReference>
<protein>
    <recommendedName>
        <fullName evidence="4">Carbohydrate kinase PfkB domain-containing protein</fullName>
    </recommendedName>
</protein>
<dbReference type="HOGENOM" id="CLU_027634_6_0_11"/>
<evidence type="ECO:0000313" key="5">
    <source>
        <dbReference type="EMBL" id="AGW42486.1"/>
    </source>
</evidence>
<organism evidence="5 6">
    <name type="scientific">Leifsonia xyli subsp. cynodontis DSM 46306</name>
    <dbReference type="NCBI Taxonomy" id="1389489"/>
    <lineage>
        <taxon>Bacteria</taxon>
        <taxon>Bacillati</taxon>
        <taxon>Actinomycetota</taxon>
        <taxon>Actinomycetes</taxon>
        <taxon>Micrococcales</taxon>
        <taxon>Microbacteriaceae</taxon>
        <taxon>Leifsonia</taxon>
    </lineage>
</organism>
<dbReference type="STRING" id="1389489.O159_25550"/>
<dbReference type="AlphaFoldDB" id="U3P9I4"/>
<dbReference type="GO" id="GO:0016301">
    <property type="term" value="F:kinase activity"/>
    <property type="evidence" value="ECO:0007669"/>
    <property type="project" value="UniProtKB-KW"/>
</dbReference>
<feature type="domain" description="Carbohydrate kinase PfkB" evidence="4">
    <location>
        <begin position="2"/>
        <end position="235"/>
    </location>
</feature>
<dbReference type="PANTHER" id="PTHR43320">
    <property type="entry name" value="SUGAR KINASE"/>
    <property type="match status" value="1"/>
</dbReference>
<keyword evidence="6" id="KW-1185">Reference proteome</keyword>
<dbReference type="InterPro" id="IPR029056">
    <property type="entry name" value="Ribokinase-like"/>
</dbReference>
<dbReference type="EMBL" id="CP006734">
    <property type="protein sequence ID" value="AGW42486.1"/>
    <property type="molecule type" value="Genomic_DNA"/>
</dbReference>
<evidence type="ECO:0000256" key="2">
    <source>
        <dbReference type="ARBA" id="ARBA00022679"/>
    </source>
</evidence>
<dbReference type="Proteomes" id="UP000016743">
    <property type="component" value="Chromosome"/>
</dbReference>
<sequence length="261" mass="27920">MAAAGSEANVAGLLAQLGRRTAWSTVLLIGDLSDRVLQEYRSVGVDTSHVIRTPTGRVALYFMEPGESPMPGKVLYDRHNTPFRTTTADHYDWEALLNTKAVFVTGITAALTETTAAVLYRLVDQADERGIEVILDVNHRTSLWSGDEAARTLAPIAEKAAMLFCSRTDAKAVFGIEGTGPETARALRDRFGSRHVISTDQVNGVYVSSGDIGEGQFDVERVPVVDRPGAGDAFVEARSTACSPVTCSQGSDVVSAPHPSP</sequence>
<evidence type="ECO:0000256" key="1">
    <source>
        <dbReference type="ARBA" id="ARBA00010688"/>
    </source>
</evidence>
<name>U3P9I4_LEIXC</name>
<evidence type="ECO:0000313" key="6">
    <source>
        <dbReference type="Proteomes" id="UP000016743"/>
    </source>
</evidence>
<evidence type="ECO:0000256" key="3">
    <source>
        <dbReference type="ARBA" id="ARBA00022777"/>
    </source>
</evidence>
<dbReference type="KEGG" id="lxy:O159_25550"/>
<dbReference type="RefSeq" id="WP_021755958.1">
    <property type="nucleotide sequence ID" value="NC_022438.1"/>
</dbReference>
<keyword evidence="2" id="KW-0808">Transferase</keyword>
<dbReference type="InterPro" id="IPR052700">
    <property type="entry name" value="Carb_kinase_PfkB-like"/>
</dbReference>
<gene>
    <name evidence="5" type="ORF">O159_25550</name>
</gene>
<dbReference type="PATRIC" id="fig|1389489.3.peg.2452"/>